<dbReference type="PANTHER" id="PTHR42647">
    <property type="entry name" value="SBP (S-RIBONUCLEASE BINDING PROTEIN) FAMILY PROTEIN"/>
    <property type="match status" value="1"/>
</dbReference>
<comment type="catalytic activity">
    <reaction evidence="1">
        <text>S-ubiquitinyl-[E2 ubiquitin-conjugating enzyme]-L-cysteine + [acceptor protein]-L-lysine = [E2 ubiquitin-conjugating enzyme]-L-cysteine + N(6)-ubiquitinyl-[acceptor protein]-L-lysine.</text>
        <dbReference type="EC" id="2.3.2.27"/>
    </reaction>
</comment>
<evidence type="ECO:0000256" key="2">
    <source>
        <dbReference type="ARBA" id="ARBA00012483"/>
    </source>
</evidence>
<name>A0A8X8C921_POPTO</name>
<accession>A0A8X8C921</accession>
<keyword evidence="8" id="KW-0862">Zinc</keyword>
<evidence type="ECO:0000256" key="12">
    <source>
        <dbReference type="PROSITE-ProRule" id="PRU00175"/>
    </source>
</evidence>
<dbReference type="GO" id="GO:0008270">
    <property type="term" value="F:zinc ion binding"/>
    <property type="evidence" value="ECO:0007669"/>
    <property type="project" value="UniProtKB-KW"/>
</dbReference>
<comment type="pathway">
    <text evidence="10">Protein degradation; proteasomal ubiquitin-dependent pathway.</text>
</comment>
<evidence type="ECO:0000313" key="15">
    <source>
        <dbReference type="Proteomes" id="UP000886885"/>
    </source>
</evidence>
<reference evidence="14" key="1">
    <citation type="journal article" date="2020" name="bioRxiv">
        <title>Hybrid origin of Populus tomentosa Carr. identified through genome sequencing and phylogenomic analysis.</title>
        <authorList>
            <person name="An X."/>
            <person name="Gao K."/>
            <person name="Chen Z."/>
            <person name="Li J."/>
            <person name="Yang X."/>
            <person name="Yang X."/>
            <person name="Zhou J."/>
            <person name="Guo T."/>
            <person name="Zhao T."/>
            <person name="Huang S."/>
            <person name="Miao D."/>
            <person name="Khan W.U."/>
            <person name="Rao P."/>
            <person name="Ye M."/>
            <person name="Lei B."/>
            <person name="Liao W."/>
            <person name="Wang J."/>
            <person name="Ji L."/>
            <person name="Li Y."/>
            <person name="Guo B."/>
            <person name="Mustafa N.S."/>
            <person name="Li S."/>
            <person name="Yun Q."/>
            <person name="Keller S.R."/>
            <person name="Mao J."/>
            <person name="Zhang R."/>
            <person name="Strauss S.H."/>
        </authorList>
    </citation>
    <scope>NUCLEOTIDE SEQUENCE</scope>
    <source>
        <strain evidence="14">GM15</strain>
        <tissue evidence="14">Leaf</tissue>
    </source>
</reference>
<evidence type="ECO:0000256" key="10">
    <source>
        <dbReference type="ARBA" id="ARBA00060618"/>
    </source>
</evidence>
<evidence type="ECO:0000256" key="9">
    <source>
        <dbReference type="ARBA" id="ARBA00055493"/>
    </source>
</evidence>
<dbReference type="CDD" id="cd16649">
    <property type="entry name" value="mRING-HC-C3HC5_CGRF1-like"/>
    <property type="match status" value="1"/>
</dbReference>
<keyword evidence="3" id="KW-0808">Transferase</keyword>
<gene>
    <name evidence="14" type="ORF">POTOM_043432</name>
</gene>
<evidence type="ECO:0000313" key="14">
    <source>
        <dbReference type="EMBL" id="KAG6753366.1"/>
    </source>
</evidence>
<evidence type="ECO:0000256" key="11">
    <source>
        <dbReference type="ARBA" id="ARBA00062563"/>
    </source>
</evidence>
<evidence type="ECO:0000256" key="6">
    <source>
        <dbReference type="ARBA" id="ARBA00022786"/>
    </source>
</evidence>
<dbReference type="Proteomes" id="UP000886885">
    <property type="component" value="Chromosome 12D"/>
</dbReference>
<evidence type="ECO:0000256" key="1">
    <source>
        <dbReference type="ARBA" id="ARBA00000900"/>
    </source>
</evidence>
<dbReference type="GO" id="GO:0043067">
    <property type="term" value="P:regulation of programmed cell death"/>
    <property type="evidence" value="ECO:0007669"/>
    <property type="project" value="TreeGrafter"/>
</dbReference>
<keyword evidence="7" id="KW-0611">Plant defense</keyword>
<dbReference type="EMBL" id="JAAWWB010000024">
    <property type="protein sequence ID" value="KAG6753366.1"/>
    <property type="molecule type" value="Genomic_DNA"/>
</dbReference>
<comment type="caution">
    <text evidence="14">The sequence shown here is derived from an EMBL/GenBank/DDBJ whole genome shotgun (WGS) entry which is preliminary data.</text>
</comment>
<comment type="function">
    <text evidence="9">Probable E3 ubiquitin-protein ligase. Has no effect on the stability of the DELLA proteins.</text>
</comment>
<organism evidence="14 15">
    <name type="scientific">Populus tomentosa</name>
    <name type="common">Chinese white poplar</name>
    <dbReference type="NCBI Taxonomy" id="118781"/>
    <lineage>
        <taxon>Eukaryota</taxon>
        <taxon>Viridiplantae</taxon>
        <taxon>Streptophyta</taxon>
        <taxon>Embryophyta</taxon>
        <taxon>Tracheophyta</taxon>
        <taxon>Spermatophyta</taxon>
        <taxon>Magnoliopsida</taxon>
        <taxon>eudicotyledons</taxon>
        <taxon>Gunneridae</taxon>
        <taxon>Pentapetalae</taxon>
        <taxon>rosids</taxon>
        <taxon>fabids</taxon>
        <taxon>Malpighiales</taxon>
        <taxon>Salicaceae</taxon>
        <taxon>Saliceae</taxon>
        <taxon>Populus</taxon>
    </lineage>
</organism>
<dbReference type="EC" id="2.3.2.27" evidence="2"/>
<evidence type="ECO:0000256" key="8">
    <source>
        <dbReference type="ARBA" id="ARBA00022833"/>
    </source>
</evidence>
<keyword evidence="5 12" id="KW-0863">Zinc-finger</keyword>
<feature type="domain" description="RING-type" evidence="13">
    <location>
        <begin position="291"/>
        <end position="327"/>
    </location>
</feature>
<dbReference type="InterPro" id="IPR001841">
    <property type="entry name" value="Znf_RING"/>
</dbReference>
<evidence type="ECO:0000256" key="7">
    <source>
        <dbReference type="ARBA" id="ARBA00022821"/>
    </source>
</evidence>
<dbReference type="PIRSF" id="PIRSF036836">
    <property type="entry name" value="RNase_bind_SBP1"/>
    <property type="match status" value="1"/>
</dbReference>
<dbReference type="OrthoDB" id="1711136at2759"/>
<comment type="subunit">
    <text evidence="11">Interacts with the DELLA proteins GAI, RGA, RGL1, RGL2 and RGL3.</text>
</comment>
<dbReference type="PANTHER" id="PTHR42647:SF55">
    <property type="entry name" value="BOI-RELATED E3 UBIQUITIN-PROTEIN LIGASE 1"/>
    <property type="match status" value="1"/>
</dbReference>
<dbReference type="PROSITE" id="PS50089">
    <property type="entry name" value="ZF_RING_2"/>
    <property type="match status" value="1"/>
</dbReference>
<evidence type="ECO:0000256" key="4">
    <source>
        <dbReference type="ARBA" id="ARBA00022723"/>
    </source>
</evidence>
<dbReference type="Pfam" id="PF13920">
    <property type="entry name" value="zf-C3HC4_3"/>
    <property type="match status" value="1"/>
</dbReference>
<keyword evidence="6" id="KW-0833">Ubl conjugation pathway</keyword>
<sequence length="339" mass="37652">MAVEAPHTNLNFPSHLLTNRDFAKVNQANMSFYNTQMDSGLVFNEPMPETLLSFYQSSLGCDPVSAKASNKDDSGLTYNVSAVVAPRKRSRDSINDNFDAFHASQKTKVCPFSSFIDQDIIFQIQQQQSEIDRFIAEHNQKVRMELEDRRKRQSRMLVSAIQGGMVKRLIEKDEEIQKMGKLNWVLQEKVKSLYVETQIWRDLAQANEATANSLRSNLEQVLAHVSEDRYVNGGGATVADDAESSCGSSDHGRCPLAGGEEGAVKDKLVKDKLVGVKDNNSSKNINHNRMCKKCGERESSVLLLPCRHLCLCTLCGSNLIGTCPVCDSVMDASVHVNMA</sequence>
<evidence type="ECO:0000256" key="5">
    <source>
        <dbReference type="ARBA" id="ARBA00022771"/>
    </source>
</evidence>
<dbReference type="GO" id="GO:0061630">
    <property type="term" value="F:ubiquitin protein ligase activity"/>
    <property type="evidence" value="ECO:0007669"/>
    <property type="project" value="UniProtKB-EC"/>
</dbReference>
<keyword evidence="4" id="KW-0479">Metal-binding</keyword>
<dbReference type="AlphaFoldDB" id="A0A8X8C921"/>
<dbReference type="GO" id="GO:0006952">
    <property type="term" value="P:defense response"/>
    <property type="evidence" value="ECO:0007669"/>
    <property type="project" value="UniProtKB-KW"/>
</dbReference>
<keyword evidence="15" id="KW-1185">Reference proteome</keyword>
<protein>
    <recommendedName>
        <fullName evidence="2">RING-type E3 ubiquitin transferase</fullName>
        <ecNumber evidence="2">2.3.2.27</ecNumber>
    </recommendedName>
</protein>
<proteinExistence type="predicted"/>
<dbReference type="FunFam" id="3.30.40.10:FF:000541">
    <property type="entry name" value="BOI-related E3 ubiquitin-protein ligase 1"/>
    <property type="match status" value="1"/>
</dbReference>
<evidence type="ECO:0000256" key="3">
    <source>
        <dbReference type="ARBA" id="ARBA00022679"/>
    </source>
</evidence>
<evidence type="ECO:0000259" key="13">
    <source>
        <dbReference type="PROSITE" id="PS50089"/>
    </source>
</evidence>